<gene>
    <name evidence="5" type="ORF">AZE42_12915</name>
</gene>
<dbReference type="OrthoDB" id="2692435at2759"/>
<evidence type="ECO:0000313" key="6">
    <source>
        <dbReference type="Proteomes" id="UP000183567"/>
    </source>
</evidence>
<sequence length="197" mass="20924">MGVPLPDADFTATIMGSLLESYRPILSTMSAAAQIAKTPVTPYDLISFVSEEYEHCQLTAGTHTSKKGSNAAFNADSNHQNTPRAKGPTPDTVCYICNKKGHFKSDCWGPGGGKEGQAPRNSRRSLRQTASIVAVPETQKDFAFASTDATPIGERCAIIDSGATSHFCPDRSKFVTFSEIEPQEVCTAGGTCISAIG</sequence>
<dbReference type="PROSITE" id="PS50158">
    <property type="entry name" value="ZF_CCHC"/>
    <property type="match status" value="1"/>
</dbReference>
<organism evidence="5 6">
    <name type="scientific">Rhizopogon vesiculosus</name>
    <dbReference type="NCBI Taxonomy" id="180088"/>
    <lineage>
        <taxon>Eukaryota</taxon>
        <taxon>Fungi</taxon>
        <taxon>Dikarya</taxon>
        <taxon>Basidiomycota</taxon>
        <taxon>Agaricomycotina</taxon>
        <taxon>Agaricomycetes</taxon>
        <taxon>Agaricomycetidae</taxon>
        <taxon>Boletales</taxon>
        <taxon>Suillineae</taxon>
        <taxon>Rhizopogonaceae</taxon>
        <taxon>Rhizopogon</taxon>
    </lineage>
</organism>
<protein>
    <recommendedName>
        <fullName evidence="4">CCHC-type domain-containing protein</fullName>
    </recommendedName>
</protein>
<keyword evidence="2" id="KW-0479">Metal-binding</keyword>
<evidence type="ECO:0000259" key="4">
    <source>
        <dbReference type="PROSITE" id="PS50158"/>
    </source>
</evidence>
<keyword evidence="2" id="KW-0863">Zinc-finger</keyword>
<accession>A0A1J8R493</accession>
<feature type="compositionally biased region" description="Polar residues" evidence="3">
    <location>
        <begin position="67"/>
        <end position="83"/>
    </location>
</feature>
<feature type="region of interest" description="Disordered" evidence="3">
    <location>
        <begin position="67"/>
        <end position="86"/>
    </location>
</feature>
<keyword evidence="1" id="KW-0507">mRNA processing</keyword>
<evidence type="ECO:0000256" key="3">
    <source>
        <dbReference type="SAM" id="MobiDB-lite"/>
    </source>
</evidence>
<dbReference type="InterPro" id="IPR054722">
    <property type="entry name" value="PolX-like_BBD"/>
</dbReference>
<feature type="domain" description="CCHC-type" evidence="4">
    <location>
        <begin position="94"/>
        <end position="107"/>
    </location>
</feature>
<dbReference type="Pfam" id="PF00098">
    <property type="entry name" value="zf-CCHC"/>
    <property type="match status" value="1"/>
</dbReference>
<reference evidence="5 6" key="1">
    <citation type="submission" date="2016-03" db="EMBL/GenBank/DDBJ databases">
        <title>Comparative genomics of the ectomycorrhizal sister species Rhizopogon vinicolor and Rhizopogon vesiculosus (Basidiomycota: Boletales) reveals a divergence of the mating type B locus.</title>
        <authorList>
            <person name="Mujic A.B."/>
            <person name="Kuo A."/>
            <person name="Tritt A."/>
            <person name="Lipzen A."/>
            <person name="Chen C."/>
            <person name="Johnson J."/>
            <person name="Sharma A."/>
            <person name="Barry K."/>
            <person name="Grigoriev I.V."/>
            <person name="Spatafora J.W."/>
        </authorList>
    </citation>
    <scope>NUCLEOTIDE SEQUENCE [LARGE SCALE GENOMIC DNA]</scope>
    <source>
        <strain evidence="5 6">AM-OR11-056</strain>
    </source>
</reference>
<dbReference type="InterPro" id="IPR036875">
    <property type="entry name" value="Znf_CCHC_sf"/>
</dbReference>
<evidence type="ECO:0000256" key="1">
    <source>
        <dbReference type="ARBA" id="ARBA00022664"/>
    </source>
</evidence>
<proteinExistence type="predicted"/>
<dbReference type="Gene3D" id="4.10.60.10">
    <property type="entry name" value="Zinc finger, CCHC-type"/>
    <property type="match status" value="1"/>
</dbReference>
<dbReference type="InterPro" id="IPR001878">
    <property type="entry name" value="Znf_CCHC"/>
</dbReference>
<dbReference type="GO" id="GO:0003676">
    <property type="term" value="F:nucleic acid binding"/>
    <property type="evidence" value="ECO:0007669"/>
    <property type="project" value="InterPro"/>
</dbReference>
<name>A0A1J8R493_9AGAM</name>
<dbReference type="SMART" id="SM00343">
    <property type="entry name" value="ZnF_C2HC"/>
    <property type="match status" value="1"/>
</dbReference>
<evidence type="ECO:0000256" key="2">
    <source>
        <dbReference type="PROSITE-ProRule" id="PRU00047"/>
    </source>
</evidence>
<dbReference type="SUPFAM" id="SSF57756">
    <property type="entry name" value="Retrovirus zinc finger-like domains"/>
    <property type="match status" value="1"/>
</dbReference>
<evidence type="ECO:0000313" key="5">
    <source>
        <dbReference type="EMBL" id="OJA18740.1"/>
    </source>
</evidence>
<dbReference type="Pfam" id="PF22936">
    <property type="entry name" value="Pol_BBD"/>
    <property type="match status" value="1"/>
</dbReference>
<keyword evidence="2" id="KW-0862">Zinc</keyword>
<dbReference type="GO" id="GO:0008270">
    <property type="term" value="F:zinc ion binding"/>
    <property type="evidence" value="ECO:0007669"/>
    <property type="project" value="UniProtKB-KW"/>
</dbReference>
<dbReference type="Proteomes" id="UP000183567">
    <property type="component" value="Unassembled WGS sequence"/>
</dbReference>
<dbReference type="STRING" id="180088.A0A1J8R493"/>
<dbReference type="AlphaFoldDB" id="A0A1J8R493"/>
<dbReference type="EMBL" id="LVVM01001334">
    <property type="protein sequence ID" value="OJA18740.1"/>
    <property type="molecule type" value="Genomic_DNA"/>
</dbReference>
<dbReference type="GO" id="GO:0006397">
    <property type="term" value="P:mRNA processing"/>
    <property type="evidence" value="ECO:0007669"/>
    <property type="project" value="UniProtKB-KW"/>
</dbReference>
<comment type="caution">
    <text evidence="5">The sequence shown here is derived from an EMBL/GenBank/DDBJ whole genome shotgun (WGS) entry which is preliminary data.</text>
</comment>
<keyword evidence="6" id="KW-1185">Reference proteome</keyword>